<protein>
    <submittedName>
        <fullName evidence="1">Uncharacterized protein</fullName>
    </submittedName>
</protein>
<evidence type="ECO:0000313" key="2">
    <source>
        <dbReference type="Proteomes" id="UP001057402"/>
    </source>
</evidence>
<comment type="caution">
    <text evidence="1">The sequence shown here is derived from an EMBL/GenBank/DDBJ whole genome shotgun (WGS) entry which is preliminary data.</text>
</comment>
<reference evidence="2" key="1">
    <citation type="journal article" date="2023" name="Front. Plant Sci.">
        <title>Chromosomal-level genome assembly of Melastoma candidum provides insights into trichome evolution.</title>
        <authorList>
            <person name="Zhong Y."/>
            <person name="Wu W."/>
            <person name="Sun C."/>
            <person name="Zou P."/>
            <person name="Liu Y."/>
            <person name="Dai S."/>
            <person name="Zhou R."/>
        </authorList>
    </citation>
    <scope>NUCLEOTIDE SEQUENCE [LARGE SCALE GENOMIC DNA]</scope>
</reference>
<evidence type="ECO:0000313" key="1">
    <source>
        <dbReference type="EMBL" id="KAI4303640.1"/>
    </source>
</evidence>
<accession>A0ACB9L1H5</accession>
<organism evidence="1 2">
    <name type="scientific">Melastoma candidum</name>
    <dbReference type="NCBI Taxonomy" id="119954"/>
    <lineage>
        <taxon>Eukaryota</taxon>
        <taxon>Viridiplantae</taxon>
        <taxon>Streptophyta</taxon>
        <taxon>Embryophyta</taxon>
        <taxon>Tracheophyta</taxon>
        <taxon>Spermatophyta</taxon>
        <taxon>Magnoliopsida</taxon>
        <taxon>eudicotyledons</taxon>
        <taxon>Gunneridae</taxon>
        <taxon>Pentapetalae</taxon>
        <taxon>rosids</taxon>
        <taxon>malvids</taxon>
        <taxon>Myrtales</taxon>
        <taxon>Melastomataceae</taxon>
        <taxon>Melastomatoideae</taxon>
        <taxon>Melastomateae</taxon>
        <taxon>Melastoma</taxon>
    </lineage>
</organism>
<sequence length="413" mass="44375">MSAVQTTSDLDKLTCEIFSILENKFLFGGCLDNTLLPKSNHRGGKVRILSIDGGHPILAAKSLLHLESVVRRESGDPDARIADYFDVAAGSGAGGVLAALLFTRRKDAAAAAPLFTAGDALKFLLAWNSLQGRLFRSREKAEKKLLKKVFGDGYTLRDTLKSVLIPCYDLSTDAPFVFSRSDAVESDGYDFRMRDVCAATAVARKPFEMSSVNGRTRIVAVDGRMAMSNPTAAAITHVLNNKIEFPFCNGVEDLLVLSLGNGGMAFRTPNGVGTPSFSSIAEDGAADMVDQAVAMAFGQSRSNSYVRIQANNVMTPGRKSTRGSKSNRTGGPLEAAEDKLGQEYVESVLFRGKKVGDGTNLDRLEKLGEEIVKESERRKTSILPPVVLKQMITVPATPRTSSSTSLTSMSSST</sequence>
<dbReference type="Proteomes" id="UP001057402">
    <property type="component" value="Chromosome 12"/>
</dbReference>
<dbReference type="EMBL" id="CM042891">
    <property type="protein sequence ID" value="KAI4303640.1"/>
    <property type="molecule type" value="Genomic_DNA"/>
</dbReference>
<keyword evidence="2" id="KW-1185">Reference proteome</keyword>
<gene>
    <name evidence="1" type="ORF">MLD38_039245</name>
</gene>
<name>A0ACB9L1H5_9MYRT</name>
<proteinExistence type="predicted"/>